<evidence type="ECO:0000313" key="2">
    <source>
        <dbReference type="EMBL" id="MDI5969311.1"/>
    </source>
</evidence>
<feature type="signal peptide" evidence="1">
    <location>
        <begin position="1"/>
        <end position="34"/>
    </location>
</feature>
<proteinExistence type="predicted"/>
<sequence>MALSWSGRVLRRAGASALLVLPLTLLAPAAPASAAAGLTVDSATVVNGVAKIKLTAVCPSDQGPVPAQVLVSVQQGPYDSGVSGSGGFFVSCTSDRSNTATVFIPGRTGSGLTSHDADFVSGAATVSAAFEGTAFFDETAPTYGTAEATRLS</sequence>
<name>A0AA90JWQ4_9ACTN</name>
<dbReference type="AlphaFoldDB" id="A0AA90JWQ4"/>
<evidence type="ECO:0000256" key="1">
    <source>
        <dbReference type="SAM" id="SignalP"/>
    </source>
</evidence>
<dbReference type="EMBL" id="JABXJJ020000009">
    <property type="protein sequence ID" value="MDI5969311.1"/>
    <property type="molecule type" value="Genomic_DNA"/>
</dbReference>
<comment type="caution">
    <text evidence="2">The sequence shown here is derived from an EMBL/GenBank/DDBJ whole genome shotgun (WGS) entry which is preliminary data.</text>
</comment>
<reference evidence="2" key="1">
    <citation type="submission" date="2023-05" db="EMBL/GenBank/DDBJ databases">
        <title>Streptantibioticus silvisoli sp. nov., acidotolerant actinomycetes 1 from pine litter.</title>
        <authorList>
            <person name="Swiecimska M."/>
            <person name="Golinska P."/>
            <person name="Sangal V."/>
            <person name="Wachnowicz B."/>
            <person name="Goodfellow M."/>
        </authorList>
    </citation>
    <scope>NUCLEOTIDE SEQUENCE</scope>
    <source>
        <strain evidence="2">SL13</strain>
    </source>
</reference>
<dbReference type="RefSeq" id="WP_271316871.1">
    <property type="nucleotide sequence ID" value="NZ_JABXJJ020000009.1"/>
</dbReference>
<organism evidence="2">
    <name type="scientific">Streptantibioticus silvisoli</name>
    <dbReference type="NCBI Taxonomy" id="2705255"/>
    <lineage>
        <taxon>Bacteria</taxon>
        <taxon>Bacillati</taxon>
        <taxon>Actinomycetota</taxon>
        <taxon>Actinomycetes</taxon>
        <taxon>Kitasatosporales</taxon>
        <taxon>Streptomycetaceae</taxon>
        <taxon>Streptantibioticus</taxon>
    </lineage>
</organism>
<accession>A0AA90JWQ4</accession>
<feature type="chain" id="PRO_5041657439" description="Spore coat protein U domain-containing protein" evidence="1">
    <location>
        <begin position="35"/>
        <end position="152"/>
    </location>
</feature>
<evidence type="ECO:0008006" key="3">
    <source>
        <dbReference type="Google" id="ProtNLM"/>
    </source>
</evidence>
<gene>
    <name evidence="2" type="ORF">POF50_008120</name>
</gene>
<keyword evidence="1" id="KW-0732">Signal</keyword>
<protein>
    <recommendedName>
        <fullName evidence="3">Spore coat protein U domain-containing protein</fullName>
    </recommendedName>
</protein>